<name>A0A1H4PUP2_9BACT</name>
<dbReference type="RefSeq" id="WP_074654500.1">
    <property type="nucleotide sequence ID" value="NZ_FNSD01000001.1"/>
</dbReference>
<evidence type="ECO:0000313" key="5">
    <source>
        <dbReference type="Proteomes" id="UP000182409"/>
    </source>
</evidence>
<feature type="domain" description="AsmA" evidence="3">
    <location>
        <begin position="22"/>
        <end position="161"/>
    </location>
</feature>
<dbReference type="InterPro" id="IPR007844">
    <property type="entry name" value="AsmA"/>
</dbReference>
<gene>
    <name evidence="4" type="ORF">SAMN05443244_2680</name>
</gene>
<dbReference type="InterPro" id="IPR052894">
    <property type="entry name" value="AsmA-related"/>
</dbReference>
<keyword evidence="2" id="KW-0812">Transmembrane</keyword>
<dbReference type="OrthoDB" id="102779at2"/>
<dbReference type="GO" id="GO:0005886">
    <property type="term" value="C:plasma membrane"/>
    <property type="evidence" value="ECO:0007669"/>
    <property type="project" value="TreeGrafter"/>
</dbReference>
<keyword evidence="2" id="KW-1133">Transmembrane helix</keyword>
<evidence type="ECO:0000259" key="3">
    <source>
        <dbReference type="Pfam" id="PF05170"/>
    </source>
</evidence>
<dbReference type="PANTHER" id="PTHR30441">
    <property type="entry name" value="DUF748 DOMAIN-CONTAINING PROTEIN"/>
    <property type="match status" value="1"/>
</dbReference>
<dbReference type="EMBL" id="FNSD01000001">
    <property type="protein sequence ID" value="SEC11099.1"/>
    <property type="molecule type" value="Genomic_DNA"/>
</dbReference>
<evidence type="ECO:0000256" key="2">
    <source>
        <dbReference type="SAM" id="Phobius"/>
    </source>
</evidence>
<accession>A0A1H4PUP2</accession>
<dbReference type="Pfam" id="PF05170">
    <property type="entry name" value="AsmA"/>
    <property type="match status" value="1"/>
</dbReference>
<dbReference type="AlphaFoldDB" id="A0A1H4PUP2"/>
<evidence type="ECO:0000256" key="1">
    <source>
        <dbReference type="SAM" id="MobiDB-lite"/>
    </source>
</evidence>
<dbReference type="Proteomes" id="UP000182409">
    <property type="component" value="Unassembled WGS sequence"/>
</dbReference>
<dbReference type="GO" id="GO:0090313">
    <property type="term" value="P:regulation of protein targeting to membrane"/>
    <property type="evidence" value="ECO:0007669"/>
    <property type="project" value="TreeGrafter"/>
</dbReference>
<feature type="transmembrane region" description="Helical" evidence="2">
    <location>
        <begin position="24"/>
        <end position="44"/>
    </location>
</feature>
<reference evidence="4 5" key="1">
    <citation type="submission" date="2016-10" db="EMBL/GenBank/DDBJ databases">
        <authorList>
            <person name="de Groot N.N."/>
        </authorList>
    </citation>
    <scope>NUCLEOTIDE SEQUENCE [LARGE SCALE GENOMIC DNA]</scope>
    <source>
        <strain evidence="4 5">AB35.6</strain>
    </source>
</reference>
<protein>
    <submittedName>
        <fullName evidence="4">AsmA protein</fullName>
    </submittedName>
</protein>
<keyword evidence="2" id="KW-0472">Membrane</keyword>
<sequence length="590" mass="63694">MQSSTPQVHDEDDPLWTPIRKRRATYAGAAVVVLLLLVILPPYISISRYQRRVAAAISGELGRPVHFSSIQMHLLPLPGLTIKYLVVSELPEFGSEPVMVSDTVEARLRISSLWRRRIEVSRISMEAPSINLVRRTDTGRWNLQGIVTQASQITSAPTAQTAAGDAPRFPYIEATDARFNIKNGDTKMPFSVKEAQFSLWLPEPDEWHLRFSGKPVRTDTDVSDVGLLKVEATLGKGTSLQAAPIELQASWKPTPLGEAGKLTFGHDMGWRGEASAEASLKGTLALAKLTGDLHLLSLRRADFVPEHTAEINAHCEANTNGLLGSLHEIKCAVPTDEETSIFSAMEFLRRTVPSGHDLPDASAKPGVLLLRGDVPDVMHWQTVNLQASLKNAKANYALAWLRLFSKRIPRDAGLGGTLDLTAWKEDNGSSSDRWGGTLVCACTLPPPPAAKSDTTAGSETAPTSVTNQKANRWNLVLTYGALGAHGDTPAGAIAVNAYRPSPTDVGTEPVVAKSYGDAAVSGQLSRNGYTLIYSTRATAEQAAALLPPLGDGMPTPDTGTALEVQRPWGGPQTWTAATPAKPEPRSRRRR</sequence>
<dbReference type="PANTHER" id="PTHR30441:SF4">
    <property type="entry name" value="PROTEIN ASMA"/>
    <property type="match status" value="1"/>
</dbReference>
<proteinExistence type="predicted"/>
<organism evidence="4 5">
    <name type="scientific">Terriglobus roseus</name>
    <dbReference type="NCBI Taxonomy" id="392734"/>
    <lineage>
        <taxon>Bacteria</taxon>
        <taxon>Pseudomonadati</taxon>
        <taxon>Acidobacteriota</taxon>
        <taxon>Terriglobia</taxon>
        <taxon>Terriglobales</taxon>
        <taxon>Acidobacteriaceae</taxon>
        <taxon>Terriglobus</taxon>
    </lineage>
</organism>
<feature type="region of interest" description="Disordered" evidence="1">
    <location>
        <begin position="559"/>
        <end position="590"/>
    </location>
</feature>
<evidence type="ECO:0000313" key="4">
    <source>
        <dbReference type="EMBL" id="SEC11099.1"/>
    </source>
</evidence>